<feature type="transmembrane region" description="Helical" evidence="7">
    <location>
        <begin position="12"/>
        <end position="36"/>
    </location>
</feature>
<evidence type="ECO:0000256" key="3">
    <source>
        <dbReference type="ARBA" id="ARBA00004370"/>
    </source>
</evidence>
<keyword evidence="7" id="KW-0812">Transmembrane</keyword>
<keyword evidence="5" id="KW-0496">Mitochondrion</keyword>
<dbReference type="GO" id="GO:0005739">
    <property type="term" value="C:mitochondrion"/>
    <property type="evidence" value="ECO:0007669"/>
    <property type="project" value="UniProtKB-SubCell"/>
</dbReference>
<dbReference type="GO" id="GO:0005783">
    <property type="term" value="C:endoplasmic reticulum"/>
    <property type="evidence" value="ECO:0007669"/>
    <property type="project" value="UniProtKB-SubCell"/>
</dbReference>
<keyword evidence="7" id="KW-1133">Transmembrane helix</keyword>
<comment type="subcellular location">
    <subcellularLocation>
        <location evidence="2">Endoplasmic reticulum</location>
    </subcellularLocation>
    <subcellularLocation>
        <location evidence="3">Membrane</location>
    </subcellularLocation>
    <subcellularLocation>
        <location evidence="1">Mitochondrion</location>
    </subcellularLocation>
</comment>
<dbReference type="GO" id="GO:0016020">
    <property type="term" value="C:membrane"/>
    <property type="evidence" value="ECO:0007669"/>
    <property type="project" value="UniProtKB-SubCell"/>
</dbReference>
<dbReference type="EMBL" id="JBJQOH010000002">
    <property type="protein sequence ID" value="KAL3698170.1"/>
    <property type="molecule type" value="Genomic_DNA"/>
</dbReference>
<evidence type="ECO:0000313" key="8">
    <source>
        <dbReference type="EMBL" id="KAL3698170.1"/>
    </source>
</evidence>
<comment type="caution">
    <text evidence="8">The sequence shown here is derived from an EMBL/GenBank/DDBJ whole genome shotgun (WGS) entry which is preliminary data.</text>
</comment>
<dbReference type="PANTHER" id="PTHR48182:SF2">
    <property type="entry name" value="PROTEIN SERAC1"/>
    <property type="match status" value="1"/>
</dbReference>
<dbReference type="PANTHER" id="PTHR48182">
    <property type="entry name" value="PROTEIN SERAC1"/>
    <property type="match status" value="1"/>
</dbReference>
<dbReference type="SUPFAM" id="SSF53474">
    <property type="entry name" value="alpha/beta-Hydrolases"/>
    <property type="match status" value="1"/>
</dbReference>
<reference evidence="8 9" key="1">
    <citation type="submission" date="2024-09" db="EMBL/GenBank/DDBJ databases">
        <title>Chromosome-scale assembly of Riccia sorocarpa.</title>
        <authorList>
            <person name="Paukszto L."/>
        </authorList>
    </citation>
    <scope>NUCLEOTIDE SEQUENCE [LARGE SCALE GENOMIC DNA]</scope>
    <source>
        <strain evidence="8">LP-2024</strain>
        <tissue evidence="8">Aerial parts of the thallus</tissue>
    </source>
</reference>
<accession>A0ABD3I6U7</accession>
<keyword evidence="6 7" id="KW-0472">Membrane</keyword>
<evidence type="ECO:0000256" key="6">
    <source>
        <dbReference type="ARBA" id="ARBA00023136"/>
    </source>
</evidence>
<evidence type="ECO:0000256" key="2">
    <source>
        <dbReference type="ARBA" id="ARBA00004240"/>
    </source>
</evidence>
<evidence type="ECO:0000256" key="5">
    <source>
        <dbReference type="ARBA" id="ARBA00023128"/>
    </source>
</evidence>
<dbReference type="AlphaFoldDB" id="A0ABD3I6U7"/>
<protein>
    <submittedName>
        <fullName evidence="8">Uncharacterized protein</fullName>
    </submittedName>
</protein>
<dbReference type="InterPro" id="IPR052374">
    <property type="entry name" value="SERAC1"/>
</dbReference>
<gene>
    <name evidence="8" type="ORF">R1sor_012246</name>
</gene>
<organism evidence="8 9">
    <name type="scientific">Riccia sorocarpa</name>
    <dbReference type="NCBI Taxonomy" id="122646"/>
    <lineage>
        <taxon>Eukaryota</taxon>
        <taxon>Viridiplantae</taxon>
        <taxon>Streptophyta</taxon>
        <taxon>Embryophyta</taxon>
        <taxon>Marchantiophyta</taxon>
        <taxon>Marchantiopsida</taxon>
        <taxon>Marchantiidae</taxon>
        <taxon>Marchantiales</taxon>
        <taxon>Ricciaceae</taxon>
        <taxon>Riccia</taxon>
    </lineage>
</organism>
<evidence type="ECO:0000256" key="1">
    <source>
        <dbReference type="ARBA" id="ARBA00004173"/>
    </source>
</evidence>
<dbReference type="InterPro" id="IPR029058">
    <property type="entry name" value="AB_hydrolase_fold"/>
</dbReference>
<sequence length="407" mass="46764">MVDVYDIVSWWLGVVLIASFFAVLGVASWAFVYHVVRGIKQIYLYLYPKFPSGYWRQIRAPETDRDLEIVFIGREVEGAGEQYEKPRIKRINDHVYELLGAREINKPPLVDIVLFHGPTRDEDWEEAYWQNWMTSDGHFFPQLLLEDFPNCRIHSVSYDARVILKETDSQLEYYNLVENLETDIIITPKIGQTCPVVLVGHSIGGNVINNFILGLFRSPRREKHKYKTFLQNLRGIYYFSTPQLGMDIRALVAGMGLPDHRTSIGPLYESLERLNKVLARMTTEMKAWYDHSGTIVHVAYVWEGRLAPFTPDSTCSCGVSYGIIRNIYLPKSVQQLLIILVFSVLTEVGDYFATKYKFHRNASNHYFSFSSDAEVSVCYLQPKEKLPGSSGRVCKELICVGPQFPDC</sequence>
<evidence type="ECO:0000313" key="9">
    <source>
        <dbReference type="Proteomes" id="UP001633002"/>
    </source>
</evidence>
<name>A0ABD3I6U7_9MARC</name>
<evidence type="ECO:0000256" key="4">
    <source>
        <dbReference type="ARBA" id="ARBA00022824"/>
    </source>
</evidence>
<dbReference type="Proteomes" id="UP001633002">
    <property type="component" value="Unassembled WGS sequence"/>
</dbReference>
<keyword evidence="9" id="KW-1185">Reference proteome</keyword>
<evidence type="ECO:0000256" key="7">
    <source>
        <dbReference type="SAM" id="Phobius"/>
    </source>
</evidence>
<proteinExistence type="predicted"/>
<dbReference type="Gene3D" id="3.40.50.1820">
    <property type="entry name" value="alpha/beta hydrolase"/>
    <property type="match status" value="1"/>
</dbReference>
<keyword evidence="4" id="KW-0256">Endoplasmic reticulum</keyword>